<evidence type="ECO:0000256" key="1">
    <source>
        <dbReference type="SAM" id="Phobius"/>
    </source>
</evidence>
<dbReference type="AlphaFoldDB" id="A0A1Y1SI10"/>
<dbReference type="EMBL" id="AQQV01000001">
    <property type="protein sequence ID" value="ORE89287.1"/>
    <property type="molecule type" value="Genomic_DNA"/>
</dbReference>
<feature type="transmembrane region" description="Helical" evidence="1">
    <location>
        <begin position="12"/>
        <end position="32"/>
    </location>
</feature>
<comment type="caution">
    <text evidence="2">The sequence shown here is derived from an EMBL/GenBank/DDBJ whole genome shotgun (WGS) entry which is preliminary data.</text>
</comment>
<organism evidence="2 3">
    <name type="scientific">Oceanococcus atlanticus</name>
    <dbReference type="NCBI Taxonomy" id="1317117"/>
    <lineage>
        <taxon>Bacteria</taxon>
        <taxon>Pseudomonadati</taxon>
        <taxon>Pseudomonadota</taxon>
        <taxon>Gammaproteobacteria</taxon>
        <taxon>Chromatiales</taxon>
        <taxon>Oceanococcaceae</taxon>
        <taxon>Oceanococcus</taxon>
    </lineage>
</organism>
<evidence type="ECO:0000313" key="3">
    <source>
        <dbReference type="Proteomes" id="UP000192342"/>
    </source>
</evidence>
<keyword evidence="1" id="KW-0812">Transmembrane</keyword>
<dbReference type="Proteomes" id="UP000192342">
    <property type="component" value="Unassembled WGS sequence"/>
</dbReference>
<proteinExistence type="predicted"/>
<keyword evidence="3" id="KW-1185">Reference proteome</keyword>
<gene>
    <name evidence="2" type="ORF">ATO7_05390</name>
</gene>
<evidence type="ECO:0000313" key="2">
    <source>
        <dbReference type="EMBL" id="ORE89287.1"/>
    </source>
</evidence>
<protein>
    <submittedName>
        <fullName evidence="2">Uncharacterized protein</fullName>
    </submittedName>
</protein>
<reference evidence="2 3" key="1">
    <citation type="submission" date="2013-04" db="EMBL/GenBank/DDBJ databases">
        <title>Oceanococcus atlanticus 22II-S10r2 Genome Sequencing.</title>
        <authorList>
            <person name="Lai Q."/>
            <person name="Li G."/>
            <person name="Shao Z."/>
        </authorList>
    </citation>
    <scope>NUCLEOTIDE SEQUENCE [LARGE SCALE GENOMIC DNA]</scope>
    <source>
        <strain evidence="2 3">22II-S10r2</strain>
    </source>
</reference>
<keyword evidence="1" id="KW-1133">Transmembrane helix</keyword>
<feature type="transmembrane region" description="Helical" evidence="1">
    <location>
        <begin position="44"/>
        <end position="64"/>
    </location>
</feature>
<sequence length="86" mass="9637">MTAPANKTPRWPLWLLIAACALSLIAGLFNHWHAHFAAEAWPGFFALIGFAAVSLLTLLARLVAPLLRRPPQYYGEESSEREVRHD</sequence>
<accession>A0A1Y1SI10</accession>
<dbReference type="STRING" id="1317117.ATO7_05390"/>
<dbReference type="RefSeq" id="WP_083560268.1">
    <property type="nucleotide sequence ID" value="NZ_AQQV01000001.1"/>
</dbReference>
<name>A0A1Y1SI10_9GAMM</name>
<keyword evidence="1" id="KW-0472">Membrane</keyword>